<protein>
    <submittedName>
        <fullName evidence="1">Uncharacterized protein</fullName>
    </submittedName>
</protein>
<dbReference type="OrthoDB" id="7507752at2"/>
<comment type="caution">
    <text evidence="1">The sequence shown here is derived from an EMBL/GenBank/DDBJ whole genome shotgun (WGS) entry which is preliminary data.</text>
</comment>
<evidence type="ECO:0000313" key="1">
    <source>
        <dbReference type="EMBL" id="RXZ30604.1"/>
    </source>
</evidence>
<dbReference type="Proteomes" id="UP000292347">
    <property type="component" value="Unassembled WGS sequence"/>
</dbReference>
<sequence length="75" mass="8303">MTAADLLDLFVTTLVRDAGGTRRHWRLVIGQVTVHSLETHAHCNWSIHPSGNAAAVEAVERVADDLRERHPIVRG</sequence>
<keyword evidence="2" id="KW-1185">Reference proteome</keyword>
<evidence type="ECO:0000313" key="2">
    <source>
        <dbReference type="Proteomes" id="UP000292347"/>
    </source>
</evidence>
<reference evidence="1 2" key="1">
    <citation type="submission" date="2019-01" db="EMBL/GenBank/DDBJ databases">
        <title>Sphingomonas mucosissima sp. nov. and Sphingomonas desiccabilis sp. nov., from biological soil crusts in the Colorado Plateau, USA.</title>
        <authorList>
            <person name="Zhu D."/>
        </authorList>
    </citation>
    <scope>NUCLEOTIDE SEQUENCE [LARGE SCALE GENOMIC DNA]</scope>
    <source>
        <strain evidence="1 2">CP1D</strain>
    </source>
</reference>
<name>A0A4Q2IQY3_9SPHN</name>
<gene>
    <name evidence="1" type="ORF">EO081_15720</name>
</gene>
<proteinExistence type="predicted"/>
<organism evidence="1 2">
    <name type="scientific">Sphingomonas desiccabilis</name>
    <dbReference type="NCBI Taxonomy" id="429134"/>
    <lineage>
        <taxon>Bacteria</taxon>
        <taxon>Pseudomonadati</taxon>
        <taxon>Pseudomonadota</taxon>
        <taxon>Alphaproteobacteria</taxon>
        <taxon>Sphingomonadales</taxon>
        <taxon>Sphingomonadaceae</taxon>
        <taxon>Sphingomonas</taxon>
    </lineage>
</organism>
<dbReference type="RefSeq" id="WP_129343244.1">
    <property type="nucleotide sequence ID" value="NZ_JACIDD010000003.1"/>
</dbReference>
<dbReference type="EMBL" id="SDPT01000003">
    <property type="protein sequence ID" value="RXZ30604.1"/>
    <property type="molecule type" value="Genomic_DNA"/>
</dbReference>
<dbReference type="AlphaFoldDB" id="A0A4Q2IQY3"/>
<accession>A0A4Q2IQY3</accession>